<proteinExistence type="predicted"/>
<comment type="caution">
    <text evidence="3">The sequence shown here is derived from an EMBL/GenBank/DDBJ whole genome shotgun (WGS) entry which is preliminary data.</text>
</comment>
<dbReference type="SUPFAM" id="SSF51182">
    <property type="entry name" value="RmlC-like cupins"/>
    <property type="match status" value="1"/>
</dbReference>
<dbReference type="InterPro" id="IPR014710">
    <property type="entry name" value="RmlC-like_jellyroll"/>
</dbReference>
<dbReference type="InterPro" id="IPR011051">
    <property type="entry name" value="RmlC_Cupin_sf"/>
</dbReference>
<reference evidence="3" key="1">
    <citation type="submission" date="2020-08" db="EMBL/GenBank/DDBJ databases">
        <title>Genomic Encyclopedia of Type Strains, Phase IV (KMG-V): Genome sequencing to study the core and pangenomes of soil and plant-associated prokaryotes.</title>
        <authorList>
            <person name="Whitman W."/>
        </authorList>
    </citation>
    <scope>NUCLEOTIDE SEQUENCE [LARGE SCALE GENOMIC DNA]</scope>
    <source>
        <strain evidence="3">M8UP27</strain>
    </source>
</reference>
<keyword evidence="2" id="KW-0732">Signal</keyword>
<feature type="region of interest" description="Disordered" evidence="1">
    <location>
        <begin position="96"/>
        <end position="117"/>
    </location>
</feature>
<evidence type="ECO:0000256" key="1">
    <source>
        <dbReference type="SAM" id="MobiDB-lite"/>
    </source>
</evidence>
<feature type="chain" id="PRO_5031104896" description="Cupin type-1 domain-containing protein" evidence="2">
    <location>
        <begin position="19"/>
        <end position="157"/>
    </location>
</feature>
<dbReference type="AlphaFoldDB" id="A0A7W8MR28"/>
<dbReference type="EMBL" id="JACHDY010000001">
    <property type="protein sequence ID" value="MBB5316405.1"/>
    <property type="molecule type" value="Genomic_DNA"/>
</dbReference>
<dbReference type="CDD" id="cd02208">
    <property type="entry name" value="cupin_RmlC-like"/>
    <property type="match status" value="1"/>
</dbReference>
<name>A0A7W8MR28_9BACT</name>
<accession>A0A7W8MR28</accession>
<dbReference type="Gene3D" id="2.60.120.10">
    <property type="entry name" value="Jelly Rolls"/>
    <property type="match status" value="1"/>
</dbReference>
<feature type="signal peptide" evidence="2">
    <location>
        <begin position="1"/>
        <end position="18"/>
    </location>
</feature>
<dbReference type="Proteomes" id="UP000568106">
    <property type="component" value="Unassembled WGS sequence"/>
</dbReference>
<keyword evidence="4" id="KW-1185">Reference proteome</keyword>
<protein>
    <recommendedName>
        <fullName evidence="5">Cupin type-1 domain-containing protein</fullName>
    </recommendedName>
</protein>
<evidence type="ECO:0000313" key="4">
    <source>
        <dbReference type="Proteomes" id="UP000568106"/>
    </source>
</evidence>
<evidence type="ECO:0008006" key="5">
    <source>
        <dbReference type="Google" id="ProtNLM"/>
    </source>
</evidence>
<sequence>MLPRIVLSLTLLTSPAFAQTEPIIHTATDLQQREAKLLEAAKASPTGLAIGRLEDYGNDYTLLVVRTSTGESERHQLFADQMVIKTGTITLVTGGTMQGEHPNNGPGRPGETLGSGIEGGKEVLLQAGDIVHIPAGIPHWIKLAPGITTTYLVFKEK</sequence>
<gene>
    <name evidence="3" type="ORF">HDF09_001055</name>
</gene>
<evidence type="ECO:0000313" key="3">
    <source>
        <dbReference type="EMBL" id="MBB5316405.1"/>
    </source>
</evidence>
<evidence type="ECO:0000256" key="2">
    <source>
        <dbReference type="SAM" id="SignalP"/>
    </source>
</evidence>
<organism evidence="3 4">
    <name type="scientific">Tunturiibacter empetritectus</name>
    <dbReference type="NCBI Taxonomy" id="3069691"/>
    <lineage>
        <taxon>Bacteria</taxon>
        <taxon>Pseudomonadati</taxon>
        <taxon>Acidobacteriota</taxon>
        <taxon>Terriglobia</taxon>
        <taxon>Terriglobales</taxon>
        <taxon>Acidobacteriaceae</taxon>
        <taxon>Tunturiibacter</taxon>
    </lineage>
</organism>